<proteinExistence type="predicted"/>
<name>A0A836FRF3_9TRYP</name>
<feature type="compositionally biased region" description="Pro residues" evidence="2">
    <location>
        <begin position="37"/>
        <end position="47"/>
    </location>
</feature>
<feature type="region of interest" description="Disordered" evidence="2">
    <location>
        <begin position="1"/>
        <end position="50"/>
    </location>
</feature>
<gene>
    <name evidence="3" type="ORF">LSCM4_00856</name>
</gene>
<dbReference type="AlphaFoldDB" id="A0A836FRF3"/>
<accession>A0A836FRF3</accession>
<feature type="compositionally biased region" description="Basic and acidic residues" evidence="2">
    <location>
        <begin position="409"/>
        <end position="418"/>
    </location>
</feature>
<feature type="compositionally biased region" description="Polar residues" evidence="2">
    <location>
        <begin position="389"/>
        <end position="401"/>
    </location>
</feature>
<feature type="region of interest" description="Disordered" evidence="2">
    <location>
        <begin position="354"/>
        <end position="426"/>
    </location>
</feature>
<dbReference type="RefSeq" id="XP_067059574.1">
    <property type="nucleotide sequence ID" value="XM_067202924.1"/>
</dbReference>
<evidence type="ECO:0000313" key="3">
    <source>
        <dbReference type="EMBL" id="KAG5467772.1"/>
    </source>
</evidence>
<evidence type="ECO:0000313" key="4">
    <source>
        <dbReference type="Proteomes" id="UP000674143"/>
    </source>
</evidence>
<evidence type="ECO:0000256" key="2">
    <source>
        <dbReference type="SAM" id="MobiDB-lite"/>
    </source>
</evidence>
<comment type="caution">
    <text evidence="3">The sequence shown here is derived from an EMBL/GenBank/DDBJ whole genome shotgun (WGS) entry which is preliminary data.</text>
</comment>
<feature type="coiled-coil region" evidence="1">
    <location>
        <begin position="169"/>
        <end position="196"/>
    </location>
</feature>
<organism evidence="3 4">
    <name type="scientific">Leishmania orientalis</name>
    <dbReference type="NCBI Taxonomy" id="2249476"/>
    <lineage>
        <taxon>Eukaryota</taxon>
        <taxon>Discoba</taxon>
        <taxon>Euglenozoa</taxon>
        <taxon>Kinetoplastea</taxon>
        <taxon>Metakinetoplastina</taxon>
        <taxon>Trypanosomatida</taxon>
        <taxon>Trypanosomatidae</taxon>
        <taxon>Leishmaniinae</taxon>
        <taxon>Leishmania</taxon>
    </lineage>
</organism>
<protein>
    <submittedName>
        <fullName evidence="3">Uncharacterized protein</fullName>
    </submittedName>
</protein>
<reference evidence="4" key="1">
    <citation type="journal article" date="2021" name="Microbiol. Resour. Announc.">
        <title>LGAAP: Leishmaniinae Genome Assembly and Annotation Pipeline.</title>
        <authorList>
            <person name="Almutairi H."/>
            <person name="Urbaniak M.D."/>
            <person name="Bates M.D."/>
            <person name="Jariyapan N."/>
            <person name="Kwakye-Nuako G."/>
            <person name="Thomaz-Soccol V."/>
            <person name="Al-Salem W.S."/>
            <person name="Dillon R.J."/>
            <person name="Bates P.A."/>
            <person name="Gatherer D."/>
        </authorList>
    </citation>
    <scope>NUCLEOTIDE SEQUENCE [LARGE SCALE GENOMIC DNA]</scope>
</reference>
<sequence>MDGYAAWGSRVMHGTRRSPPPPPPHDIHPATSVGTAPPLPPQPPQPLLPSAAGSFSYLPASSAVAAPPLSPSLPVGDSFSMSSFNLLGSVADEPAGTVTRLQEVLRDICATERRQEKTWLNVQPCVLHAVKLLAATAQMHAVRVRQMEDVLQQLQQYTAVLVRDREVKEERYRLDAAAHREEADELRKRLLRLETQQQVSPRQLDQLTPEAVMARLEETVEARVAPLQQELLHLRQQLKALAPSRPLTPLHHRRARSRSLASASSTLPVRNDYCVGGGSATASSSSSAFLSSLASLTTPSPGRRGEAAVTDAAAFTPHCSPHALGSAAAASAGTQKMMCEVQRLRRQWRHFLQSLPPGALAEDKGSSGGSDGGRNRHDTTRFPSHRQPRSTSKSVSRNSAGRVSGLPRTSEEDAEGTRENAPQPLHLSARHSPLLAPKDVRAASVSSALPASGRRVRWYWSGDAQSHFSTAVRRAKNGFAASLLPNARPHAALSGVSPALPWTECHAFDGRSGCWYSLGTWATHRRRLREVKQALVEGASGESHDVRLGWMAWASSLVSWPEASTMLVERAGIYVVRVCLVRHCASASLCSGAGRAEAGSRGDCCGGALTLWLDGVAVAGMQEVVTHALLYARVAASPAEAAVPWRATQGKARSTCASRGSCLSTFDGGAYSPVSASFGGSPAQRRARGDIWDATQRQRPCCEPAQLHTNTLTACLFLPTGVTLQVRCRGLHDTKTVHEAFFELEYVV</sequence>
<dbReference type="KEGG" id="loi:92356858"/>
<reference evidence="4" key="2">
    <citation type="journal article" date="2021" name="Sci. Data">
        <title>Chromosome-scale genome sequencing, assembly and annotation of six genomes from subfamily Leishmaniinae.</title>
        <authorList>
            <person name="Almutairi H."/>
            <person name="Urbaniak M.D."/>
            <person name="Bates M.D."/>
            <person name="Jariyapan N."/>
            <person name="Kwakye-Nuako G."/>
            <person name="Thomaz Soccol V."/>
            <person name="Al-Salem W.S."/>
            <person name="Dillon R.J."/>
            <person name="Bates P.A."/>
            <person name="Gatherer D."/>
        </authorList>
    </citation>
    <scope>NUCLEOTIDE SEQUENCE [LARGE SCALE GENOMIC DNA]</scope>
</reference>
<evidence type="ECO:0000256" key="1">
    <source>
        <dbReference type="SAM" id="Coils"/>
    </source>
</evidence>
<keyword evidence="1" id="KW-0175">Coiled coil</keyword>
<keyword evidence="4" id="KW-1185">Reference proteome</keyword>
<dbReference type="GeneID" id="92356858"/>
<dbReference type="Proteomes" id="UP000674143">
    <property type="component" value="Unassembled WGS sequence"/>
</dbReference>
<dbReference type="EMBL" id="JAFHLR010000034">
    <property type="protein sequence ID" value="KAG5467772.1"/>
    <property type="molecule type" value="Genomic_DNA"/>
</dbReference>